<keyword evidence="2" id="KW-1185">Reference proteome</keyword>
<dbReference type="EMBL" id="JACRTC010000003">
    <property type="protein sequence ID" value="MBC8570307.1"/>
    <property type="molecule type" value="Genomic_DNA"/>
</dbReference>
<gene>
    <name evidence="1" type="ORF">H8709_05635</name>
</gene>
<name>A0A926EAH1_9FIRM</name>
<dbReference type="Pfam" id="PF04456">
    <property type="entry name" value="DUF503"/>
    <property type="match status" value="1"/>
</dbReference>
<dbReference type="RefSeq" id="WP_262397403.1">
    <property type="nucleotide sequence ID" value="NZ_JACRTC010000003.1"/>
</dbReference>
<protein>
    <submittedName>
        <fullName evidence="1">DUF503 domain-containing protein</fullName>
    </submittedName>
</protein>
<reference evidence="1" key="1">
    <citation type="submission" date="2020-08" db="EMBL/GenBank/DDBJ databases">
        <title>Genome public.</title>
        <authorList>
            <person name="Liu C."/>
            <person name="Sun Q."/>
        </authorList>
    </citation>
    <scope>NUCLEOTIDE SEQUENCE</scope>
    <source>
        <strain evidence="1">NSJ-54</strain>
    </source>
</reference>
<dbReference type="Proteomes" id="UP000660861">
    <property type="component" value="Unassembled WGS sequence"/>
</dbReference>
<dbReference type="Gene3D" id="3.30.70.1120">
    <property type="entry name" value="TT1725-like"/>
    <property type="match status" value="1"/>
</dbReference>
<dbReference type="SUPFAM" id="SSF103007">
    <property type="entry name" value="Hypothetical protein TT1725"/>
    <property type="match status" value="1"/>
</dbReference>
<dbReference type="PANTHER" id="PTHR36441">
    <property type="entry name" value="HYPOTHETICAL CYTOSOLIC PROTEIN"/>
    <property type="match status" value="1"/>
</dbReference>
<dbReference type="AlphaFoldDB" id="A0A926EAH1"/>
<evidence type="ECO:0000313" key="1">
    <source>
        <dbReference type="EMBL" id="MBC8570307.1"/>
    </source>
</evidence>
<dbReference type="InterPro" id="IPR007546">
    <property type="entry name" value="DUF503"/>
</dbReference>
<organism evidence="1 2">
    <name type="scientific">Zongyangia hominis</name>
    <dbReference type="NCBI Taxonomy" id="2763677"/>
    <lineage>
        <taxon>Bacteria</taxon>
        <taxon>Bacillati</taxon>
        <taxon>Bacillota</taxon>
        <taxon>Clostridia</taxon>
        <taxon>Eubacteriales</taxon>
        <taxon>Oscillospiraceae</taxon>
        <taxon>Zongyangia</taxon>
    </lineage>
</organism>
<sequence>MVVSSAVITLHAPWVHSLKEKRREVKSLLAKARQRLGVSAAETGSQDKHQLMELGFAWIAADAGQNDSIWEALVDLIETNTQAQIIRAERELR</sequence>
<proteinExistence type="predicted"/>
<dbReference type="InterPro" id="IPR036746">
    <property type="entry name" value="TT1725-like_sf"/>
</dbReference>
<dbReference type="PANTHER" id="PTHR36441:SF1">
    <property type="entry name" value="DUF503 DOMAIN-CONTAINING PROTEIN"/>
    <property type="match status" value="1"/>
</dbReference>
<comment type="caution">
    <text evidence="1">The sequence shown here is derived from an EMBL/GenBank/DDBJ whole genome shotgun (WGS) entry which is preliminary data.</text>
</comment>
<accession>A0A926EAH1</accession>
<evidence type="ECO:0000313" key="2">
    <source>
        <dbReference type="Proteomes" id="UP000660861"/>
    </source>
</evidence>